<keyword evidence="2" id="KW-1185">Reference proteome</keyword>
<proteinExistence type="predicted"/>
<gene>
    <name evidence="1" type="ORF">CSV86_006030</name>
</gene>
<protein>
    <submittedName>
        <fullName evidence="1">Uncharacterized protein</fullName>
    </submittedName>
</protein>
<organism evidence="1 2">
    <name type="scientific">Pseudomonas bharatica CSV86</name>
    <dbReference type="NCBI Taxonomy" id="1005395"/>
    <lineage>
        <taxon>Bacteria</taxon>
        <taxon>Pseudomonadati</taxon>
        <taxon>Pseudomonadota</taxon>
        <taxon>Gammaproteobacteria</taxon>
        <taxon>Pseudomonadales</taxon>
        <taxon>Pseudomonadaceae</taxon>
        <taxon>Pseudomonas</taxon>
        <taxon>Pseudomonas bharatica</taxon>
    </lineage>
</organism>
<evidence type="ECO:0000313" key="2">
    <source>
        <dbReference type="Proteomes" id="UP000010448"/>
    </source>
</evidence>
<accession>L1M7L5</accession>
<dbReference type="SUPFAM" id="SSF89372">
    <property type="entry name" value="Fucose-specific lectin"/>
    <property type="match status" value="1"/>
</dbReference>
<reference evidence="1 2" key="1">
    <citation type="journal article" date="2013" name="Genome Announc.">
        <title>Genome Sequence of Naphthalene-Degrading Soil Bacterium Pseudomonas putida CSV86.</title>
        <authorList>
            <person name="Phale P.S."/>
            <person name="Paliwal V."/>
            <person name="Raju S.C."/>
            <person name="Modak A."/>
            <person name="Purohit H.J."/>
        </authorList>
    </citation>
    <scope>NUCLEOTIDE SEQUENCE [LARGE SCALE GENOMIC DNA]</scope>
    <source>
        <strain evidence="1 2">CSV86</strain>
    </source>
</reference>
<comment type="caution">
    <text evidence="1">The sequence shown here is derived from an EMBL/GenBank/DDBJ whole genome shotgun (WGS) entry which is preliminary data.</text>
</comment>
<dbReference type="OrthoDB" id="6842079at2"/>
<sequence>MHKLWASVSPHGILDNTYATSALTDGSCRMVSHQGTLYCVYVDGPGSSGPIKCITRTSIADWGEPKTIGEVHSKFTPSLFVFNERVHLLITGVLGKSLLMTLNPGSGQFELDHWTDMNISETASAAVLAGRLHLFYQTPDGSNLLHRSTTDLKEWTKPAYVKTDGQNTARSWLSPLAITYQGLIHLIYKEVDGDFRLIRFDGDTHWTRSRLLLADNFHHSPAGVVHNGLLKLLFSDKVGYPAYDIHQYAYDGNVLGPATVSTELGAAKSPGAAVLDGVLHVLYRGQP</sequence>
<evidence type="ECO:0000313" key="1">
    <source>
        <dbReference type="EMBL" id="NNJ14831.1"/>
    </source>
</evidence>
<dbReference type="Gene3D" id="2.120.10.70">
    <property type="entry name" value="Fucose-specific lectin"/>
    <property type="match status" value="1"/>
</dbReference>
<dbReference type="RefSeq" id="WP_009394568.1">
    <property type="nucleotide sequence ID" value="NZ_AMWJ02000001.1"/>
</dbReference>
<name>L1M7L5_9PSED</name>
<dbReference type="EMBL" id="AMWJ02000001">
    <property type="protein sequence ID" value="NNJ14831.1"/>
    <property type="molecule type" value="Genomic_DNA"/>
</dbReference>
<dbReference type="Proteomes" id="UP000010448">
    <property type="component" value="Unassembled WGS sequence"/>
</dbReference>
<dbReference type="AlphaFoldDB" id="L1M7L5"/>